<dbReference type="PANTHER" id="PTHR43135:SF3">
    <property type="entry name" value="ALPHA-D-RIBOSE 1-METHYLPHOSPHONATE 5-TRIPHOSPHATE DIPHOSPHATASE"/>
    <property type="match status" value="1"/>
</dbReference>
<accession>A0A432MHP8</accession>
<dbReference type="RefSeq" id="WP_126726454.1">
    <property type="nucleotide sequence ID" value="NZ_RYZH01000031.1"/>
</dbReference>
<dbReference type="Proteomes" id="UP000280296">
    <property type="component" value="Unassembled WGS sequence"/>
</dbReference>
<feature type="domain" description="Amidohydrolase 3" evidence="3">
    <location>
        <begin position="341"/>
        <end position="399"/>
    </location>
</feature>
<feature type="region of interest" description="Disordered" evidence="1">
    <location>
        <begin position="213"/>
        <end position="232"/>
    </location>
</feature>
<feature type="chain" id="PRO_5019580086" description="Amidohydrolase 3 domain-containing protein" evidence="2">
    <location>
        <begin position="27"/>
        <end position="411"/>
    </location>
</feature>
<protein>
    <recommendedName>
        <fullName evidence="3">Amidohydrolase 3 domain-containing protein</fullName>
    </recommendedName>
</protein>
<organism evidence="4 5">
    <name type="scientific">Tautonia sociabilis</name>
    <dbReference type="NCBI Taxonomy" id="2080755"/>
    <lineage>
        <taxon>Bacteria</taxon>
        <taxon>Pseudomonadati</taxon>
        <taxon>Planctomycetota</taxon>
        <taxon>Planctomycetia</taxon>
        <taxon>Isosphaerales</taxon>
        <taxon>Isosphaeraceae</taxon>
        <taxon>Tautonia</taxon>
    </lineage>
</organism>
<keyword evidence="2" id="KW-0732">Signal</keyword>
<name>A0A432MHP8_9BACT</name>
<sequence>MSRRRPDRRCLLATLALIAISPTARAAEGDVLVRAGTVETVESGPLRPGAVLISGGTIAQVSAEIEPPEGAEVIDLGEDATLMPGLVDADLPGGVTGPAVEETREITPTFSPLPAVDWSSRAFLEALAGGTTTGAIVPSSENVIPGLAVVVKTAGEEQSDRVVSRDAGLVITVASDPASRNRSRTRPDSIYVRQPTNRMGVVGLLRESFARAARGADPDPDTTSPAAGDPYEPLREAMAGRRSVLAISRTDFDMLTVLRLAGEFGYAPVVYGGHEAYKVAEPLASSRVPVVLGALRVDRPFGPEGTELIWNVAGILHEAGVSVSLSGGDLLDQARFASRFGLPREAALRAITIEPARVLGVDGRVGSISPGKDADLVALDGDPLEFTTAVRWTMVDGAIRFPKPDPSQQED</sequence>
<dbReference type="InterPro" id="IPR032466">
    <property type="entry name" value="Metal_Hydrolase"/>
</dbReference>
<reference evidence="4 5" key="1">
    <citation type="submission" date="2018-12" db="EMBL/GenBank/DDBJ databases">
        <authorList>
            <person name="Toschakov S.V."/>
        </authorList>
    </citation>
    <scope>NUCLEOTIDE SEQUENCE [LARGE SCALE GENOMIC DNA]</scope>
    <source>
        <strain evidence="4 5">GM2012</strain>
    </source>
</reference>
<evidence type="ECO:0000256" key="1">
    <source>
        <dbReference type="SAM" id="MobiDB-lite"/>
    </source>
</evidence>
<dbReference type="SUPFAM" id="SSF51338">
    <property type="entry name" value="Composite domain of metallo-dependent hydrolases"/>
    <property type="match status" value="1"/>
</dbReference>
<evidence type="ECO:0000259" key="3">
    <source>
        <dbReference type="Pfam" id="PF07969"/>
    </source>
</evidence>
<dbReference type="Gene3D" id="3.20.20.140">
    <property type="entry name" value="Metal-dependent hydrolases"/>
    <property type="match status" value="1"/>
</dbReference>
<dbReference type="InterPro" id="IPR013108">
    <property type="entry name" value="Amidohydro_3"/>
</dbReference>
<proteinExistence type="predicted"/>
<reference evidence="4 5" key="2">
    <citation type="submission" date="2019-01" db="EMBL/GenBank/DDBJ databases">
        <title>Tautonia sociabilis, a novel thermotolerant planctomycete of Isosphaeraceae family, isolated from a 4000 m deep subterranean habitat.</title>
        <authorList>
            <person name="Kovaleva O.L."/>
            <person name="Elcheninov A.G."/>
            <person name="Van Heerden E."/>
            <person name="Toshchakov S.V."/>
            <person name="Novikov A."/>
            <person name="Bonch-Osmolovskaya E.A."/>
            <person name="Kublanov I.V."/>
        </authorList>
    </citation>
    <scope>NUCLEOTIDE SEQUENCE [LARGE SCALE GENOMIC DNA]</scope>
    <source>
        <strain evidence="4 5">GM2012</strain>
    </source>
</reference>
<evidence type="ECO:0000313" key="5">
    <source>
        <dbReference type="Proteomes" id="UP000280296"/>
    </source>
</evidence>
<dbReference type="GO" id="GO:0016810">
    <property type="term" value="F:hydrolase activity, acting on carbon-nitrogen (but not peptide) bonds"/>
    <property type="evidence" value="ECO:0007669"/>
    <property type="project" value="InterPro"/>
</dbReference>
<evidence type="ECO:0000256" key="2">
    <source>
        <dbReference type="SAM" id="SignalP"/>
    </source>
</evidence>
<dbReference type="Pfam" id="PF07969">
    <property type="entry name" value="Amidohydro_3"/>
    <property type="match status" value="1"/>
</dbReference>
<dbReference type="SUPFAM" id="SSF51556">
    <property type="entry name" value="Metallo-dependent hydrolases"/>
    <property type="match status" value="1"/>
</dbReference>
<feature type="signal peptide" evidence="2">
    <location>
        <begin position="1"/>
        <end position="26"/>
    </location>
</feature>
<comment type="caution">
    <text evidence="4">The sequence shown here is derived from an EMBL/GenBank/DDBJ whole genome shotgun (WGS) entry which is preliminary data.</text>
</comment>
<keyword evidence="5" id="KW-1185">Reference proteome</keyword>
<dbReference type="OrthoDB" id="9802793at2"/>
<dbReference type="EMBL" id="RYZH01000031">
    <property type="protein sequence ID" value="RUL86456.1"/>
    <property type="molecule type" value="Genomic_DNA"/>
</dbReference>
<dbReference type="PANTHER" id="PTHR43135">
    <property type="entry name" value="ALPHA-D-RIBOSE 1-METHYLPHOSPHONATE 5-TRIPHOSPHATE DIPHOSPHATASE"/>
    <property type="match status" value="1"/>
</dbReference>
<dbReference type="AlphaFoldDB" id="A0A432MHP8"/>
<dbReference type="Gene3D" id="2.30.40.10">
    <property type="entry name" value="Urease, subunit C, domain 1"/>
    <property type="match status" value="1"/>
</dbReference>
<evidence type="ECO:0000313" key="4">
    <source>
        <dbReference type="EMBL" id="RUL86456.1"/>
    </source>
</evidence>
<dbReference type="InterPro" id="IPR051781">
    <property type="entry name" value="Metallo-dep_Hydrolase"/>
</dbReference>
<gene>
    <name evidence="4" type="ORF">TsocGM_15910</name>
</gene>
<dbReference type="InterPro" id="IPR011059">
    <property type="entry name" value="Metal-dep_hydrolase_composite"/>
</dbReference>